<accession>A0AAE9YHR6</accession>
<dbReference type="AlphaFoldDB" id="A0AAE9YHR6"/>
<dbReference type="SMART" id="SM00974">
    <property type="entry name" value="T5orf172"/>
    <property type="match status" value="1"/>
</dbReference>
<dbReference type="KEGG" id="ima:PO878_08255"/>
<gene>
    <name evidence="2" type="ORF">PO878_08255</name>
</gene>
<proteinExistence type="predicted"/>
<name>A0AAE9YHR6_9ACTN</name>
<sequence length="240" mass="27158">MEREDILGEIRRIAMENDGRAPGKKAFQRQTGIPESRWSGRYWARWSDAVAEAGLDPNEMQGQVHSEEALVRALATVAREFGHFPTSPELRLRARQPDMPSHNTFARLGTKAERVEMVRQLAEADPEFGDLVALLPPPSASDSPREAGSPGQGIDAGFVYLARSGRFHKVGQTQHVGRRSYELQLQLPERLQLVHTIRTDDPRGVERYWHDRFAHLRANGEWFKLSQSDVAAFKAWPDLV</sequence>
<evidence type="ECO:0000313" key="2">
    <source>
        <dbReference type="EMBL" id="WCO68717.1"/>
    </source>
</evidence>
<dbReference type="RefSeq" id="WP_272738233.1">
    <property type="nucleotide sequence ID" value="NZ_CP116942.1"/>
</dbReference>
<feature type="domain" description="Bacteriophage T5 Orf172 DNA-binding" evidence="1">
    <location>
        <begin position="162"/>
        <end position="237"/>
    </location>
</feature>
<protein>
    <submittedName>
        <fullName evidence="2">GIY-YIG nuclease family protein</fullName>
    </submittedName>
</protein>
<keyword evidence="3" id="KW-1185">Reference proteome</keyword>
<organism evidence="2 3">
    <name type="scientific">Iamia majanohamensis</name>
    <dbReference type="NCBI Taxonomy" id="467976"/>
    <lineage>
        <taxon>Bacteria</taxon>
        <taxon>Bacillati</taxon>
        <taxon>Actinomycetota</taxon>
        <taxon>Acidimicrobiia</taxon>
        <taxon>Acidimicrobiales</taxon>
        <taxon>Iamiaceae</taxon>
        <taxon>Iamia</taxon>
    </lineage>
</organism>
<reference evidence="2" key="1">
    <citation type="submission" date="2023-01" db="EMBL/GenBank/DDBJ databases">
        <title>The diversity of Class Acidimicrobiia in South China Sea sediment environments and the proposal of Iamia marina sp. nov., a novel species of the genus Iamia.</title>
        <authorList>
            <person name="He Y."/>
            <person name="Tian X."/>
        </authorList>
    </citation>
    <scope>NUCLEOTIDE SEQUENCE</scope>
    <source>
        <strain evidence="2">DSM 19957</strain>
    </source>
</reference>
<dbReference type="EMBL" id="CP116942">
    <property type="protein sequence ID" value="WCO68717.1"/>
    <property type="molecule type" value="Genomic_DNA"/>
</dbReference>
<dbReference type="Proteomes" id="UP001216390">
    <property type="component" value="Chromosome"/>
</dbReference>
<dbReference type="Pfam" id="PF13455">
    <property type="entry name" value="MUG113"/>
    <property type="match status" value="1"/>
</dbReference>
<evidence type="ECO:0000313" key="3">
    <source>
        <dbReference type="Proteomes" id="UP001216390"/>
    </source>
</evidence>
<evidence type="ECO:0000259" key="1">
    <source>
        <dbReference type="SMART" id="SM00974"/>
    </source>
</evidence>
<dbReference type="InterPro" id="IPR018306">
    <property type="entry name" value="Phage_T5_Orf172_DNA-bd"/>
</dbReference>